<feature type="DNA-binding region" description="HMG box" evidence="1">
    <location>
        <begin position="47"/>
        <end position="107"/>
    </location>
</feature>
<protein>
    <recommendedName>
        <fullName evidence="2">HMG box domain-containing protein</fullName>
    </recommendedName>
</protein>
<dbReference type="Gene3D" id="1.10.30.10">
    <property type="entry name" value="High mobility group box domain"/>
    <property type="match status" value="1"/>
</dbReference>
<dbReference type="AlphaFoldDB" id="A0A8K0XSA6"/>
<keyword evidence="1" id="KW-0238">DNA-binding</keyword>
<dbReference type="InterPro" id="IPR009071">
    <property type="entry name" value="HMG_box_dom"/>
</dbReference>
<evidence type="ECO:0000256" key="1">
    <source>
        <dbReference type="PROSITE-ProRule" id="PRU00267"/>
    </source>
</evidence>
<dbReference type="CDD" id="cd00084">
    <property type="entry name" value="HMG-box_SF"/>
    <property type="match status" value="1"/>
</dbReference>
<dbReference type="Proteomes" id="UP000813824">
    <property type="component" value="Unassembled WGS sequence"/>
</dbReference>
<dbReference type="EMBL" id="JAEVFJ010000007">
    <property type="protein sequence ID" value="KAH8103591.1"/>
    <property type="molecule type" value="Genomic_DNA"/>
</dbReference>
<keyword evidence="4" id="KW-1185">Reference proteome</keyword>
<organism evidence="3 4">
    <name type="scientific">Cristinia sonorae</name>
    <dbReference type="NCBI Taxonomy" id="1940300"/>
    <lineage>
        <taxon>Eukaryota</taxon>
        <taxon>Fungi</taxon>
        <taxon>Dikarya</taxon>
        <taxon>Basidiomycota</taxon>
        <taxon>Agaricomycotina</taxon>
        <taxon>Agaricomycetes</taxon>
        <taxon>Agaricomycetidae</taxon>
        <taxon>Agaricales</taxon>
        <taxon>Pleurotineae</taxon>
        <taxon>Stephanosporaceae</taxon>
        <taxon>Cristinia</taxon>
    </lineage>
</organism>
<dbReference type="SUPFAM" id="SSF47095">
    <property type="entry name" value="HMG-box"/>
    <property type="match status" value="3"/>
</dbReference>
<evidence type="ECO:0000313" key="4">
    <source>
        <dbReference type="Proteomes" id="UP000813824"/>
    </source>
</evidence>
<feature type="domain" description="HMG box" evidence="2">
    <location>
        <begin position="47"/>
        <end position="107"/>
    </location>
</feature>
<evidence type="ECO:0000259" key="2">
    <source>
        <dbReference type="PROSITE" id="PS50118"/>
    </source>
</evidence>
<dbReference type="InterPro" id="IPR036910">
    <property type="entry name" value="HMG_box_dom_sf"/>
</dbReference>
<keyword evidence="1" id="KW-0539">Nucleus</keyword>
<comment type="caution">
    <text evidence="3">The sequence shown here is derived from an EMBL/GenBank/DDBJ whole genome shotgun (WGS) entry which is preliminary data.</text>
</comment>
<dbReference type="GO" id="GO:0005634">
    <property type="term" value="C:nucleus"/>
    <property type="evidence" value="ECO:0007669"/>
    <property type="project" value="UniProtKB-UniRule"/>
</dbReference>
<dbReference type="GO" id="GO:0003677">
    <property type="term" value="F:DNA binding"/>
    <property type="evidence" value="ECO:0007669"/>
    <property type="project" value="UniProtKB-UniRule"/>
</dbReference>
<evidence type="ECO:0000313" key="3">
    <source>
        <dbReference type="EMBL" id="KAH8103591.1"/>
    </source>
</evidence>
<gene>
    <name evidence="3" type="ORF">BXZ70DRAFT_740985</name>
</gene>
<sequence length="250" mass="28716">MIHIGLTDMSRVVCRLFLRSRKAMPVSGRGYGVPAGMNAKPITPAPPKSPPPIIFLVALAKYGSVKREARKRASEAWLTMSAEEKQPLSERYAAQRKRYSQEIKEYRAAHGLPAPTVQPPRASTRYSKEQSGLQRKKWSLLTEEEKQPYRDAYNRDMELYKIRELERKYSLKPGTLDLHGAQFNYKELRDKALRISRSLKAVSLAEEQRPPRRPLTTFFRFQLSNGLSATEASQRWKTMSEEEKKECVSA</sequence>
<accession>A0A8K0XSA6</accession>
<proteinExistence type="predicted"/>
<reference evidence="3" key="1">
    <citation type="journal article" date="2021" name="New Phytol.">
        <title>Evolutionary innovations through gain and loss of genes in the ectomycorrhizal Boletales.</title>
        <authorList>
            <person name="Wu G."/>
            <person name="Miyauchi S."/>
            <person name="Morin E."/>
            <person name="Kuo A."/>
            <person name="Drula E."/>
            <person name="Varga T."/>
            <person name="Kohler A."/>
            <person name="Feng B."/>
            <person name="Cao Y."/>
            <person name="Lipzen A."/>
            <person name="Daum C."/>
            <person name="Hundley H."/>
            <person name="Pangilinan J."/>
            <person name="Johnson J."/>
            <person name="Barry K."/>
            <person name="LaButti K."/>
            <person name="Ng V."/>
            <person name="Ahrendt S."/>
            <person name="Min B."/>
            <person name="Choi I.G."/>
            <person name="Park H."/>
            <person name="Plett J.M."/>
            <person name="Magnuson J."/>
            <person name="Spatafora J.W."/>
            <person name="Nagy L.G."/>
            <person name="Henrissat B."/>
            <person name="Grigoriev I.V."/>
            <person name="Yang Z.L."/>
            <person name="Xu J."/>
            <person name="Martin F.M."/>
        </authorList>
    </citation>
    <scope>NUCLEOTIDE SEQUENCE</scope>
    <source>
        <strain evidence="3">KKN 215</strain>
    </source>
</reference>
<dbReference type="OrthoDB" id="1919336at2759"/>
<name>A0A8K0XSA6_9AGAR</name>
<dbReference type="PROSITE" id="PS50118">
    <property type="entry name" value="HMG_BOX_2"/>
    <property type="match status" value="1"/>
</dbReference>